<evidence type="ECO:0000313" key="1">
    <source>
        <dbReference type="EMBL" id="AFC30740.1"/>
    </source>
</evidence>
<gene>
    <name evidence="1" type="ORF">PM3016_3943</name>
</gene>
<name>H6NFV0_9BACL</name>
<dbReference type="RefSeq" id="WP_014370630.1">
    <property type="nucleotide sequence ID" value="NC_016935.1"/>
</dbReference>
<dbReference type="AlphaFoldDB" id="H6NFV0"/>
<reference evidence="1 2" key="1">
    <citation type="journal article" date="2012" name="J. Bacteriol.">
        <title>Complete Genome Sequence of Paenibacillus mucilaginosus 3016, a Bacterium Functional as Microbial Fertilizer.</title>
        <authorList>
            <person name="Ma M."/>
            <person name="Wang Z."/>
            <person name="Li L."/>
            <person name="Jiang X."/>
            <person name="Guan D."/>
            <person name="Cao F."/>
            <person name="Chen H."/>
            <person name="Wang X."/>
            <person name="Shen D."/>
            <person name="Du B."/>
            <person name="Li J."/>
        </authorList>
    </citation>
    <scope>NUCLEOTIDE SEQUENCE [LARGE SCALE GENOMIC DNA]</scope>
    <source>
        <strain evidence="1 2">3016</strain>
    </source>
</reference>
<dbReference type="EMBL" id="CP003235">
    <property type="protein sequence ID" value="AFC30740.1"/>
    <property type="molecule type" value="Genomic_DNA"/>
</dbReference>
<keyword evidence="2" id="KW-1185">Reference proteome</keyword>
<dbReference type="HOGENOM" id="CLU_014011_0_0_9"/>
<protein>
    <submittedName>
        <fullName evidence="1">Uncharacterized protein</fullName>
    </submittedName>
</protein>
<accession>H6NFV0</accession>
<dbReference type="STRING" id="1116391.PM3016_3943"/>
<dbReference type="Proteomes" id="UP000007523">
    <property type="component" value="Chromosome"/>
</dbReference>
<sequence>MTIKKLKERLVKRLALQRSLLSLNTPAKGRTVLLLGLGLALGLSGCGLRPPDARPAAAPGGGLGNARAEGTAAPTVAAVRSTPAPKPGLPEEGRFQPAAESAGLKLWVDPLTAHFKVEQKAGGQVWRSYPNPAAWPAETIGGTWKNNLLSPIMAEYIDAANSKSQAKLISWLEDKGALEGFQLTKDGFQAAFRFTGTGFRIPVEVKLGADYVETTIRDEGIEEGELSLLNLKLYPLFGAEPSAGQDGYLLIPDGSGALIRFKPNLTGDKSVYRENVYGPDDAFFTENLARDPVRLPVFGLKSGQQGFVGVLTSGEEYAKVFAAPSGALGSSNWITPEWQYRIKFFQGTSRRGNTGFFTYSKERFTATARTARYYFLEAGHSDYADMAARYRRHLTEEQGLKKLVPKSSHVPFYADLIGADSKKGLLSDQYLKGTTTDEALQLVRDLRSKGLDNLIIHYTGWQEGGYSSSGGLLPVDSRLGGNEGMKRFITEARSLDVPVFLTADYTINNNGKDGFWPVFHGRRNLAGTVIEWENRENYERTTQVSPKFYAKLAEEDLPEYRELGASGLLFVNGIGQVLGSDFNSGYPATRGDVLQIHKDLLSRTRGELGAVAAENTNAYALGQVQHIHRLTDRHSFDLFVDEPVPFIQIALHGLVTYTADWANQRTDYRADYLRSVEYGAYPAYVFTGSPSEALKGAYSQNRFSTDYRVWIGQAAEEYSRINEALGGVQDRFITAHRTLAPGVKKTVYEGGHTVIVNYNETPYTDGSLQVPPRDFIVTKGGEAG</sequence>
<evidence type="ECO:0000313" key="2">
    <source>
        <dbReference type="Proteomes" id="UP000007523"/>
    </source>
</evidence>
<proteinExistence type="predicted"/>
<dbReference type="InterPro" id="IPR043751">
    <property type="entry name" value="DUF5696"/>
</dbReference>
<organism evidence="1 2">
    <name type="scientific">Paenibacillus mucilaginosus 3016</name>
    <dbReference type="NCBI Taxonomy" id="1116391"/>
    <lineage>
        <taxon>Bacteria</taxon>
        <taxon>Bacillati</taxon>
        <taxon>Bacillota</taxon>
        <taxon>Bacilli</taxon>
        <taxon>Bacillales</taxon>
        <taxon>Paenibacillaceae</taxon>
        <taxon>Paenibacillus</taxon>
    </lineage>
</organism>
<dbReference type="KEGG" id="pmq:PM3016_3943"/>
<dbReference type="Pfam" id="PF18952">
    <property type="entry name" value="DUF5696"/>
    <property type="match status" value="1"/>
</dbReference>